<evidence type="ECO:0000313" key="10">
    <source>
        <dbReference type="EMBL" id="QUR66559.1"/>
    </source>
</evidence>
<dbReference type="InterPro" id="IPR052704">
    <property type="entry name" value="ECF_Sigma-70_Domain"/>
</dbReference>
<dbReference type="Pfam" id="PF04542">
    <property type="entry name" value="Sigma70_r2"/>
    <property type="match status" value="1"/>
</dbReference>
<comment type="subunit">
    <text evidence="2">Interacts transiently with the RNA polymerase catalytic core formed by RpoA, RpoB, RpoC and RpoZ (2 alpha, 1 beta, 1 beta' and 1 omega subunit) to form the RNA polymerase holoenzyme that can initiate transcription.</text>
</comment>
<dbReference type="EMBL" id="CP046600">
    <property type="protein sequence ID" value="QUR66559.1"/>
    <property type="molecule type" value="Genomic_DNA"/>
</dbReference>
<keyword evidence="5" id="KW-0238">DNA-binding</keyword>
<evidence type="ECO:0000259" key="7">
    <source>
        <dbReference type="Pfam" id="PF04542"/>
    </source>
</evidence>
<evidence type="ECO:0000259" key="9">
    <source>
        <dbReference type="Pfam" id="PF12680"/>
    </source>
</evidence>
<sequence length="313" mass="33851">MPATTQVNEFEALRPHLMSVAYRLTGTVADAEDIVQEAWLRWDAAASRDQVVDVRAWLTTVVSRLGLDRLRSAAHRRETYTGHWLPEPVVTGLDGADPLSAVVAHEDARFAAMVVLERLRPDQRVAFVLHDGFAVPFAEVADILGITEAAARQLASRARKAVASGPTPDTAHNEVVGQLMAAMAAGDLDAVVSLLHPDVTLTGDANGRAPTAVQVIRGADKVARFLFGLARRYGPAFYSANQLAMVNGELGAYTLGTAGDDEHWAMLPRITAMTVRDGKVCALWDIANPDKFTGSPLRELARQPRALGTHHRN</sequence>
<dbReference type="InterPro" id="IPR007627">
    <property type="entry name" value="RNA_pol_sigma70_r2"/>
</dbReference>
<dbReference type="GO" id="GO:0016987">
    <property type="term" value="F:sigma factor activity"/>
    <property type="evidence" value="ECO:0007669"/>
    <property type="project" value="UniProtKB-KW"/>
</dbReference>
<dbReference type="GO" id="GO:0006352">
    <property type="term" value="P:DNA-templated transcription initiation"/>
    <property type="evidence" value="ECO:0007669"/>
    <property type="project" value="InterPro"/>
</dbReference>
<keyword evidence="4" id="KW-0731">Sigma factor</keyword>
<evidence type="ECO:0000313" key="11">
    <source>
        <dbReference type="Proteomes" id="UP000682202"/>
    </source>
</evidence>
<dbReference type="InterPro" id="IPR036388">
    <property type="entry name" value="WH-like_DNA-bd_sf"/>
</dbReference>
<evidence type="ECO:0000256" key="5">
    <source>
        <dbReference type="ARBA" id="ARBA00023125"/>
    </source>
</evidence>
<dbReference type="SUPFAM" id="SSF88946">
    <property type="entry name" value="Sigma2 domain of RNA polymerase sigma factors"/>
    <property type="match status" value="1"/>
</dbReference>
<dbReference type="InterPro" id="IPR014284">
    <property type="entry name" value="RNA_pol_sigma-70_dom"/>
</dbReference>
<dbReference type="NCBIfam" id="TIGR02937">
    <property type="entry name" value="sigma70-ECF"/>
    <property type="match status" value="1"/>
</dbReference>
<feature type="domain" description="SnoaL-like" evidence="9">
    <location>
        <begin position="178"/>
        <end position="281"/>
    </location>
</feature>
<dbReference type="PANTHER" id="PTHR30173:SF36">
    <property type="entry name" value="ECF RNA POLYMERASE SIGMA FACTOR SIGJ"/>
    <property type="match status" value="1"/>
</dbReference>
<organism evidence="10 11">
    <name type="scientific">Mycobacterium spongiae</name>
    <dbReference type="NCBI Taxonomy" id="886343"/>
    <lineage>
        <taxon>Bacteria</taxon>
        <taxon>Bacillati</taxon>
        <taxon>Actinomycetota</taxon>
        <taxon>Actinomycetes</taxon>
        <taxon>Mycobacteriales</taxon>
        <taxon>Mycobacteriaceae</taxon>
        <taxon>Mycobacterium</taxon>
    </lineage>
</organism>
<feature type="domain" description="RNA polymerase sigma-70 region 2" evidence="7">
    <location>
        <begin position="10"/>
        <end position="74"/>
    </location>
</feature>
<dbReference type="PANTHER" id="PTHR30173">
    <property type="entry name" value="SIGMA 19 FACTOR"/>
    <property type="match status" value="1"/>
</dbReference>
<evidence type="ECO:0000256" key="1">
    <source>
        <dbReference type="ARBA" id="ARBA00010641"/>
    </source>
</evidence>
<evidence type="ECO:0000256" key="3">
    <source>
        <dbReference type="ARBA" id="ARBA00023015"/>
    </source>
</evidence>
<comment type="similarity">
    <text evidence="1">Belongs to the sigma-70 factor family. ECF subfamily.</text>
</comment>
<dbReference type="InterPro" id="IPR037401">
    <property type="entry name" value="SnoaL-like"/>
</dbReference>
<proteinExistence type="inferred from homology"/>
<dbReference type="SUPFAM" id="SSF88659">
    <property type="entry name" value="Sigma3 and sigma4 domains of RNA polymerase sigma factors"/>
    <property type="match status" value="1"/>
</dbReference>
<dbReference type="AlphaFoldDB" id="A0A975JWT1"/>
<protein>
    <submittedName>
        <fullName evidence="10">Sigma-70 family RNA polymerase sigma factor</fullName>
    </submittedName>
</protein>
<dbReference type="Pfam" id="PF12680">
    <property type="entry name" value="SnoaL_2"/>
    <property type="match status" value="1"/>
</dbReference>
<dbReference type="NCBIfam" id="NF007214">
    <property type="entry name" value="PRK09636.1"/>
    <property type="match status" value="1"/>
</dbReference>
<gene>
    <name evidence="10" type="ORF">F6B93_05165</name>
</gene>
<dbReference type="Pfam" id="PF08281">
    <property type="entry name" value="Sigma70_r4_2"/>
    <property type="match status" value="1"/>
</dbReference>
<dbReference type="Proteomes" id="UP000682202">
    <property type="component" value="Chromosome"/>
</dbReference>
<keyword evidence="11" id="KW-1185">Reference proteome</keyword>
<dbReference type="InterPro" id="IPR013325">
    <property type="entry name" value="RNA_pol_sigma_r2"/>
</dbReference>
<dbReference type="Gene3D" id="1.10.1740.10">
    <property type="match status" value="1"/>
</dbReference>
<evidence type="ECO:0000256" key="2">
    <source>
        <dbReference type="ARBA" id="ARBA00011344"/>
    </source>
</evidence>
<evidence type="ECO:0000256" key="4">
    <source>
        <dbReference type="ARBA" id="ARBA00023082"/>
    </source>
</evidence>
<name>A0A975JWT1_9MYCO</name>
<feature type="domain" description="RNA polymerase sigma factor 70 region 4 type 2" evidence="8">
    <location>
        <begin position="113"/>
        <end position="161"/>
    </location>
</feature>
<keyword evidence="3" id="KW-0805">Transcription regulation</keyword>
<dbReference type="InterPro" id="IPR032710">
    <property type="entry name" value="NTF2-like_dom_sf"/>
</dbReference>
<dbReference type="InterPro" id="IPR013249">
    <property type="entry name" value="RNA_pol_sigma70_r4_t2"/>
</dbReference>
<accession>A0A975JWT1</accession>
<keyword evidence="6" id="KW-0804">Transcription</keyword>
<dbReference type="Gene3D" id="1.10.10.10">
    <property type="entry name" value="Winged helix-like DNA-binding domain superfamily/Winged helix DNA-binding domain"/>
    <property type="match status" value="1"/>
</dbReference>
<dbReference type="RefSeq" id="WP_211698131.1">
    <property type="nucleotide sequence ID" value="NZ_CP046600.1"/>
</dbReference>
<dbReference type="KEGG" id="mspg:F6B93_05165"/>
<dbReference type="InterPro" id="IPR013324">
    <property type="entry name" value="RNA_pol_sigma_r3/r4-like"/>
</dbReference>
<dbReference type="SUPFAM" id="SSF54427">
    <property type="entry name" value="NTF2-like"/>
    <property type="match status" value="1"/>
</dbReference>
<evidence type="ECO:0000259" key="8">
    <source>
        <dbReference type="Pfam" id="PF08281"/>
    </source>
</evidence>
<reference evidence="10" key="1">
    <citation type="submission" date="2019-12" db="EMBL/GenBank/DDBJ databases">
        <title>Mycobacterium spongiae sp. nov.</title>
        <authorList>
            <person name="Stinear T."/>
        </authorList>
    </citation>
    <scope>NUCLEOTIDE SEQUENCE</scope>
    <source>
        <strain evidence="10">FSD4b-SM</strain>
    </source>
</reference>
<dbReference type="GO" id="GO:0003677">
    <property type="term" value="F:DNA binding"/>
    <property type="evidence" value="ECO:0007669"/>
    <property type="project" value="UniProtKB-KW"/>
</dbReference>
<dbReference type="Gene3D" id="3.10.450.50">
    <property type="match status" value="1"/>
</dbReference>
<evidence type="ECO:0000256" key="6">
    <source>
        <dbReference type="ARBA" id="ARBA00023163"/>
    </source>
</evidence>